<accession>A0A0G4ID57</accession>
<dbReference type="Gene3D" id="3.40.30.10">
    <property type="entry name" value="Glutaredoxin"/>
    <property type="match status" value="2"/>
</dbReference>
<dbReference type="SUPFAM" id="SSF52833">
    <property type="entry name" value="Thioredoxin-like"/>
    <property type="match status" value="2"/>
</dbReference>
<dbReference type="InterPro" id="IPR036249">
    <property type="entry name" value="Thioredoxin-like_sf"/>
</dbReference>
<dbReference type="GO" id="GO:0005777">
    <property type="term" value="C:peroxisome"/>
    <property type="evidence" value="ECO:0007669"/>
    <property type="project" value="TreeGrafter"/>
</dbReference>
<dbReference type="InterPro" id="IPR001853">
    <property type="entry name" value="DSBA-like_thioredoxin_dom"/>
</dbReference>
<dbReference type="GO" id="GO:0006749">
    <property type="term" value="P:glutathione metabolic process"/>
    <property type="evidence" value="ECO:0007669"/>
    <property type="project" value="TreeGrafter"/>
</dbReference>
<dbReference type="VEuPathDB" id="CryptoDB:Cvel_13275"/>
<feature type="domain" description="DSBA-like thioredoxin" evidence="1">
    <location>
        <begin position="221"/>
        <end position="420"/>
    </location>
</feature>
<evidence type="ECO:0000259" key="1">
    <source>
        <dbReference type="Pfam" id="PF01323"/>
    </source>
</evidence>
<dbReference type="EMBL" id="CDMZ01005844">
    <property type="protein sequence ID" value="CEM55120.1"/>
    <property type="molecule type" value="Genomic_DNA"/>
</dbReference>
<dbReference type="PANTHER" id="PTHR42943">
    <property type="entry name" value="GLUTATHIONE S-TRANSFERASE KAPPA"/>
    <property type="match status" value="1"/>
</dbReference>
<feature type="domain" description="DSBA-like thioredoxin" evidence="1">
    <location>
        <begin position="6"/>
        <end position="197"/>
    </location>
</feature>
<dbReference type="Pfam" id="PF01323">
    <property type="entry name" value="DSBA"/>
    <property type="match status" value="2"/>
</dbReference>
<dbReference type="GO" id="GO:0004364">
    <property type="term" value="F:glutathione transferase activity"/>
    <property type="evidence" value="ECO:0007669"/>
    <property type="project" value="TreeGrafter"/>
</dbReference>
<name>A0A0G4ID57_9ALVE</name>
<protein>
    <recommendedName>
        <fullName evidence="1">DSBA-like thioredoxin domain-containing protein</fullName>
    </recommendedName>
</protein>
<dbReference type="AlphaFoldDB" id="A0A0G4ID57"/>
<gene>
    <name evidence="2" type="ORF">Cvel_13275</name>
</gene>
<evidence type="ECO:0000313" key="2">
    <source>
        <dbReference type="EMBL" id="CEM55120.1"/>
    </source>
</evidence>
<reference evidence="2" key="1">
    <citation type="submission" date="2014-11" db="EMBL/GenBank/DDBJ databases">
        <authorList>
            <person name="Otto D Thomas"/>
            <person name="Naeem Raeece"/>
        </authorList>
    </citation>
    <scope>NUCLEOTIDE SEQUENCE</scope>
</reference>
<dbReference type="PANTHER" id="PTHR42943:SF2">
    <property type="entry name" value="GLUTATHIONE S-TRANSFERASE KAPPA 1"/>
    <property type="match status" value="1"/>
</dbReference>
<organism evidence="2">
    <name type="scientific">Chromera velia CCMP2878</name>
    <dbReference type="NCBI Taxonomy" id="1169474"/>
    <lineage>
        <taxon>Eukaryota</taxon>
        <taxon>Sar</taxon>
        <taxon>Alveolata</taxon>
        <taxon>Colpodellida</taxon>
        <taxon>Chromeraceae</taxon>
        <taxon>Chromera</taxon>
    </lineage>
</organism>
<dbReference type="InterPro" id="IPR051924">
    <property type="entry name" value="GST_Kappa/NadH"/>
</dbReference>
<proteinExistence type="predicted"/>
<dbReference type="GO" id="GO:0004602">
    <property type="term" value="F:glutathione peroxidase activity"/>
    <property type="evidence" value="ECO:0007669"/>
    <property type="project" value="TreeGrafter"/>
</dbReference>
<sequence>MAGRAIEFHFDIVCPFAYLASRRVEEAAERANNAQVIWRPTLLGGLYRATKAPQGKDGSATDVMPLNKKLLNAQDLVREAERQGAPLKWNPKHPVRSLTALRLIAGAPEAKRPQVSRALYAAYWEDSLDIHSESVLRDIAALVGVSYDVALSPEARDALQCNTDLALERGAFGVPSFWVAGRLVYGQDRLVFVEKLLGVAKPQLLRLVRPPPGAIPPRGTTLEVFHDFASPWSFIGHTQIARVARELGVRLKLRPVLLGALFRAIGTPNMPMLALSEAKRAYGKQDMEDWVEWWGIKNFSFPPVFPVRTVLPLRVALVEPAVTDAVYAACWTGGVDIGDEAELRKVLASGGFDADTLVKKAAEAEIKAALRENTELAQTVGACGVPSYRVVLPDGASAMLGGGGSVIWGQDRLHVVEDCIASLAVASGHSARL</sequence>
<dbReference type="GO" id="GO:0005739">
    <property type="term" value="C:mitochondrion"/>
    <property type="evidence" value="ECO:0007669"/>
    <property type="project" value="TreeGrafter"/>
</dbReference>